<feature type="transmembrane region" description="Helical" evidence="1">
    <location>
        <begin position="65"/>
        <end position="83"/>
    </location>
</feature>
<accession>A0A370QFL7</accession>
<evidence type="ECO:0000313" key="3">
    <source>
        <dbReference type="Proteomes" id="UP000255317"/>
    </source>
</evidence>
<dbReference type="Proteomes" id="UP000255317">
    <property type="component" value="Unassembled WGS sequence"/>
</dbReference>
<keyword evidence="1" id="KW-0812">Transmembrane</keyword>
<feature type="transmembrane region" description="Helical" evidence="1">
    <location>
        <begin position="123"/>
        <end position="144"/>
    </location>
</feature>
<gene>
    <name evidence="2" type="ORF">C8D94_102341</name>
</gene>
<dbReference type="AlphaFoldDB" id="A0A370QFL7"/>
<proteinExistence type="predicted"/>
<keyword evidence="3" id="KW-1185">Reference proteome</keyword>
<keyword evidence="1" id="KW-0472">Membrane</keyword>
<sequence length="216" mass="25617">MENLSLHTVLQYSVTALEGMAVLLAFISYPKYSHTYLRFFPWLLLYVLLTEVFAIPIYEAFETNVVLYNVYNVVFFMYFYFIFYKKEENKRNRVWIKTVAGIFILASIINLSFRSFIFQPQLLAYIVGACALILCIILYFIDILYTPQILNIRKDLLFWVSTGLLLFYVGYIPIKVTRHFFEEPGHEFGTLMIVHRILILVMNICFIIGFLWTRKK</sequence>
<feature type="transmembrane region" description="Helical" evidence="1">
    <location>
        <begin position="194"/>
        <end position="213"/>
    </location>
</feature>
<organism evidence="2 3">
    <name type="scientific">Marinirhabdus gelatinilytica</name>
    <dbReference type="NCBI Taxonomy" id="1703343"/>
    <lineage>
        <taxon>Bacteria</taxon>
        <taxon>Pseudomonadati</taxon>
        <taxon>Bacteroidota</taxon>
        <taxon>Flavobacteriia</taxon>
        <taxon>Flavobacteriales</taxon>
        <taxon>Flavobacteriaceae</taxon>
    </lineage>
</organism>
<feature type="transmembrane region" description="Helical" evidence="1">
    <location>
        <begin position="6"/>
        <end position="27"/>
    </location>
</feature>
<evidence type="ECO:0000256" key="1">
    <source>
        <dbReference type="SAM" id="Phobius"/>
    </source>
</evidence>
<keyword evidence="1" id="KW-1133">Transmembrane helix</keyword>
<comment type="caution">
    <text evidence="2">The sequence shown here is derived from an EMBL/GenBank/DDBJ whole genome shotgun (WGS) entry which is preliminary data.</text>
</comment>
<feature type="transmembrane region" description="Helical" evidence="1">
    <location>
        <begin position="39"/>
        <end position="59"/>
    </location>
</feature>
<name>A0A370QFL7_9FLAO</name>
<feature type="transmembrane region" description="Helical" evidence="1">
    <location>
        <begin position="156"/>
        <end position="174"/>
    </location>
</feature>
<reference evidence="2 3" key="1">
    <citation type="submission" date="2018-07" db="EMBL/GenBank/DDBJ databases">
        <title>Genomic Encyclopedia of Type Strains, Phase IV (KMG-IV): sequencing the most valuable type-strain genomes for metagenomic binning, comparative biology and taxonomic classification.</title>
        <authorList>
            <person name="Goeker M."/>
        </authorList>
    </citation>
    <scope>NUCLEOTIDE SEQUENCE [LARGE SCALE GENOMIC DNA]</scope>
    <source>
        <strain evidence="2 3">DSM 101478</strain>
    </source>
</reference>
<evidence type="ECO:0000313" key="2">
    <source>
        <dbReference type="EMBL" id="RDK87158.1"/>
    </source>
</evidence>
<dbReference type="EMBL" id="QRAO01000002">
    <property type="protein sequence ID" value="RDK87158.1"/>
    <property type="molecule type" value="Genomic_DNA"/>
</dbReference>
<protein>
    <submittedName>
        <fullName evidence="2">Uncharacterized protein</fullName>
    </submittedName>
</protein>
<feature type="transmembrane region" description="Helical" evidence="1">
    <location>
        <begin position="95"/>
        <end position="117"/>
    </location>
</feature>